<evidence type="ECO:0000313" key="19">
    <source>
        <dbReference type="EMBL" id="MMS76905.1"/>
    </source>
</evidence>
<dbReference type="EMBL" id="SDIQ01000018">
    <property type="protein sequence ID" value="RXL21789.1"/>
    <property type="molecule type" value="Genomic_DNA"/>
</dbReference>
<evidence type="ECO:0000313" key="9">
    <source>
        <dbReference type="EMBL" id="EBT8033351.1"/>
    </source>
</evidence>
<dbReference type="EMBL" id="CP030219">
    <property type="protein sequence ID" value="AXD73662.1"/>
    <property type="molecule type" value="Genomic_DNA"/>
</dbReference>
<dbReference type="Proteomes" id="UP000839922">
    <property type="component" value="Unassembled WGS sequence"/>
</dbReference>
<reference evidence="21" key="4">
    <citation type="submission" date="2018-08" db="EMBL/GenBank/DDBJ databases">
        <title>Whole genome sequencing of Salmonella enterica serotype newport.</title>
        <authorList>
            <person name="Bell R."/>
        </authorList>
    </citation>
    <scope>NUCLEOTIDE SEQUENCE [LARGE SCALE GENOMIC DNA]</scope>
    <source>
        <strain evidence="21">CFSAN048053</strain>
    </source>
</reference>
<evidence type="ECO:0000313" key="14">
    <source>
        <dbReference type="EMBL" id="MGD30980.1"/>
    </source>
</evidence>
<evidence type="ECO:0000313" key="7">
    <source>
        <dbReference type="EMBL" id="EBQ1840484.1"/>
    </source>
</evidence>
<evidence type="ECO:0000313" key="20">
    <source>
        <dbReference type="EMBL" id="QEP98515.1"/>
    </source>
</evidence>
<dbReference type="EMBL" id="CP014051">
    <property type="protein sequence ID" value="AVH82204.1"/>
    <property type="molecule type" value="Genomic_DNA"/>
</dbReference>
<dbReference type="Proteomes" id="UP000839526">
    <property type="component" value="Unassembled WGS sequence"/>
</dbReference>
<dbReference type="Proteomes" id="UP000885392">
    <property type="component" value="Unassembled WGS sequence"/>
</dbReference>
<evidence type="ECO:0000313" key="13">
    <source>
        <dbReference type="EMBL" id="MER40884.1"/>
    </source>
</evidence>
<dbReference type="EMBL" id="RSUV01000001">
    <property type="protein sequence ID" value="MIV42370.1"/>
    <property type="molecule type" value="Genomic_DNA"/>
</dbReference>
<dbReference type="Proteomes" id="UP000839904">
    <property type="component" value="Unassembled WGS sequence"/>
</dbReference>
<reference evidence="1" key="2">
    <citation type="submission" date="2017-12" db="EMBL/GenBank/DDBJ databases">
        <title>FDA database for Regulatory Grade Microbial Sequences (FDA-ARGOS): Supporting development and validation of Infectious Disease Dx tests.</title>
        <authorList>
            <person name="Pirone C."/>
            <person name="Hoffmann M."/>
            <person name="Muruvanda T."/>
            <person name="Allard M."/>
            <person name="Evans P."/>
            <person name="Tallon L."/>
            <person name="Sadzewicz L."/>
            <person name="Sengamalay N."/>
            <person name="Ott S."/>
            <person name="Godinez A."/>
            <person name="Nagaraj S."/>
            <person name="Vavikolanu K."/>
            <person name="Aluvathingal J."/>
            <person name="Nadendla S."/>
            <person name="Sichtig H."/>
        </authorList>
    </citation>
    <scope>NUCLEOTIDE SEQUENCE</scope>
    <source>
        <strain evidence="1">LT2</strain>
    </source>
</reference>
<dbReference type="Proteomes" id="UP000885283">
    <property type="component" value="Unassembled WGS sequence"/>
</dbReference>
<dbReference type="EMBL" id="AAGODW010000001">
    <property type="protein sequence ID" value="EBQ1840484.1"/>
    <property type="molecule type" value="Genomic_DNA"/>
</dbReference>
<evidence type="ECO:0000313" key="10">
    <source>
        <dbReference type="EMBL" id="ECR8154923.1"/>
    </source>
</evidence>
<dbReference type="EMBL" id="VFRN01000006">
    <property type="protein sequence ID" value="TPP72711.1"/>
    <property type="molecule type" value="Genomic_DNA"/>
</dbReference>
<dbReference type="EMBL" id="AAKOJA010000002">
    <property type="protein sequence ID" value="ECT9424218.1"/>
    <property type="molecule type" value="Genomic_DNA"/>
</dbReference>
<sequence length="46" mass="5410">MSYTLNHASSRQIVRDYTQLCFGIKRLMHDLLIANGSYEFKFILSK</sequence>
<dbReference type="EMBL" id="RSEO01000012">
    <property type="protein sequence ID" value="RXQ34609.1"/>
    <property type="molecule type" value="Genomic_DNA"/>
</dbReference>
<dbReference type="Proteomes" id="UP000839536">
    <property type="component" value="Unassembled WGS sequence"/>
</dbReference>
<dbReference type="EMBL" id="AAGBOZ010000007">
    <property type="protein sequence ID" value="EBM1205624.1"/>
    <property type="molecule type" value="Genomic_DNA"/>
</dbReference>
<reference evidence="23 28" key="7">
    <citation type="submission" date="2018-12" db="EMBL/GenBank/DDBJ databases">
        <title>Identification of serotype of rogose Salmonella by whole genome sequencing.</title>
        <authorList>
            <person name="Sacchi C.T."/>
            <person name="Goncalves C.R."/>
            <person name="Tiba-Casas M.R."/>
        </authorList>
    </citation>
    <scope>NUCLEOTIDE SEQUENCE [LARGE SCALE GENOMIC DNA]</scope>
    <source>
        <strain evidence="23 28">169_17</strain>
    </source>
</reference>
<evidence type="ECO:0000313" key="1">
    <source>
        <dbReference type="EMBL" id="AVH82204.1"/>
    </source>
</evidence>
<dbReference type="EMBL" id="RMEA01000002">
    <property type="protein sequence ID" value="MER40884.1"/>
    <property type="molecule type" value="Genomic_DNA"/>
</dbReference>
<dbReference type="EMBL" id="VFRH01000011">
    <property type="protein sequence ID" value="TPQ11208.1"/>
    <property type="molecule type" value="Genomic_DNA"/>
</dbReference>
<evidence type="ECO:0000313" key="29">
    <source>
        <dbReference type="Proteomes" id="UP000320106"/>
    </source>
</evidence>
<evidence type="ECO:0000313" key="22">
    <source>
        <dbReference type="EMBL" id="RXL21789.1"/>
    </source>
</evidence>
<dbReference type="Proteomes" id="UP000839530">
    <property type="component" value="Unassembled WGS sequence"/>
</dbReference>
<name>A0A232SNN7_SALER</name>
<evidence type="ECO:0000313" key="31">
    <source>
        <dbReference type="Proteomes" id="UP000323088"/>
    </source>
</evidence>
<dbReference type="AlphaFoldDB" id="A0A232SNN7"/>
<dbReference type="EMBL" id="AAGHGY010000002">
    <property type="protein sequence ID" value="EBN9539754.1"/>
    <property type="molecule type" value="Genomic_DNA"/>
</dbReference>
<dbReference type="EMBL" id="AAACVH010000035">
    <property type="protein sequence ID" value="EAA8667009.1"/>
    <property type="molecule type" value="Genomic_DNA"/>
</dbReference>
<evidence type="ECO:0000313" key="8">
    <source>
        <dbReference type="EMBL" id="EBQ7135411.1"/>
    </source>
</evidence>
<dbReference type="EMBL" id="RNKS01000053">
    <property type="protein sequence ID" value="MGD30980.1"/>
    <property type="molecule type" value="Genomic_DNA"/>
</dbReference>
<dbReference type="Proteomes" id="UP000839920">
    <property type="component" value="Unassembled WGS sequence"/>
</dbReference>
<dbReference type="Proteomes" id="UP000323088">
    <property type="component" value="Chromosome"/>
</dbReference>
<dbReference type="Proteomes" id="UP000290660">
    <property type="component" value="Unassembled WGS sequence"/>
</dbReference>
<dbReference type="RefSeq" id="WP_001541415.1">
    <property type="nucleotide sequence ID" value="NZ_AP024347.1"/>
</dbReference>
<evidence type="ECO:0000313" key="5">
    <source>
        <dbReference type="EMBL" id="EBM7374272.1"/>
    </source>
</evidence>
<dbReference type="Proteomes" id="UP000885336">
    <property type="component" value="Unassembled WGS sequence"/>
</dbReference>
<dbReference type="Proteomes" id="UP000839921">
    <property type="component" value="Unassembled WGS sequence"/>
</dbReference>
<dbReference type="Proteomes" id="UP000320106">
    <property type="component" value="Unassembled WGS sequence"/>
</dbReference>
<dbReference type="Proteomes" id="UP000320817">
    <property type="component" value="Unassembled WGS sequence"/>
</dbReference>
<evidence type="ECO:0000313" key="24">
    <source>
        <dbReference type="EMBL" id="TPP72711.1"/>
    </source>
</evidence>
<gene>
    <name evidence="21" type="ORF">A7D45_07575</name>
    <name evidence="16" type="ORF">A7E06_01885</name>
    <name evidence="8" type="ORF">AIY46_15845</name>
    <name evidence="1" type="ORF">AL463_24405</name>
    <name evidence="7" type="ORF">AZF90_02050</name>
    <name evidence="11" type="ORF">CG587_06480</name>
    <name evidence="2" type="ORF">CHC34_23755</name>
    <name evidence="9" type="ORF">CQW68_06690</name>
    <name evidence="5" type="ORF">D3346_06905</name>
    <name evidence="6" type="ORF">D3Q81_03790</name>
    <name evidence="19" type="ORF">D9O31_09970</name>
    <name evidence="4" type="ORF">DT651_08865</name>
    <name evidence="17" type="ORF">EAK82_11810</name>
    <name evidence="18" type="ORF">EAW95_08970</name>
    <name evidence="13" type="ORF">ED033_00645</name>
    <name evidence="14" type="ORF">EE393_18865</name>
    <name evidence="23" type="ORF">EI538_12600</name>
    <name evidence="22" type="ORF">EKD96_12315</name>
    <name evidence="20" type="ORF">F1527_20250</name>
    <name evidence="10" type="ORF">F2D26_01120</name>
    <name evidence="24" type="ORF">FJR52_09455</name>
    <name evidence="25" type="ORF">FJR63_14855</name>
    <name evidence="12" type="ORF">GCH85_13305</name>
    <name evidence="15" type="ORF">KO51_12840</name>
    <name evidence="3" type="ORF">NL99_18920</name>
</gene>
<dbReference type="EMBL" id="RSMR01000011">
    <property type="protein sequence ID" value="MIK92435.1"/>
    <property type="molecule type" value="Genomic_DNA"/>
</dbReference>
<dbReference type="Proteomes" id="UP000839900">
    <property type="component" value="Unassembled WGS sequence"/>
</dbReference>
<dbReference type="Proteomes" id="UP000055793">
    <property type="component" value="Chromosome"/>
</dbReference>
<evidence type="ECO:0000313" key="3">
    <source>
        <dbReference type="EMBL" id="EAA8667009.1"/>
    </source>
</evidence>
<reference evidence="22" key="8">
    <citation type="submission" date="2019-01" db="EMBL/GenBank/DDBJ databases">
        <title>Whole genome sequencing of Salmonella enterica.</title>
        <authorList>
            <person name="Cao G."/>
        </authorList>
    </citation>
    <scope>NUCLEOTIDE SEQUENCE [LARGE SCALE GENOMIC DNA]</scope>
    <source>
        <strain evidence="22">CFSAN074594</strain>
    </source>
</reference>
<reference evidence="5" key="6">
    <citation type="submission" date="2018-09" db="EMBL/GenBank/DDBJ databases">
        <authorList>
            <consortium name="PulseNet: The National Subtyping Network for Foodborne Disease Surveillance"/>
            <person name="Tarr C.L."/>
            <person name="Trees E."/>
            <person name="Katz L.S."/>
            <person name="Carleton-Romer H.A."/>
            <person name="Stroika S."/>
            <person name="Kucerova Z."/>
            <person name="Roache K.F."/>
            <person name="Sabol A.L."/>
            <person name="Besser J."/>
            <person name="Gerner-Smidt P."/>
        </authorList>
    </citation>
    <scope>NUCLEOTIDE SEQUENCE [LARGE SCALE GENOMIC DNA]</scope>
    <source>
        <strain evidence="9">2015AM-1378</strain>
        <strain evidence="11">PNUSAS018503</strain>
        <strain evidence="17">PNUSAS038541</strain>
        <strain evidence="4">PNUSAS046051</strain>
        <strain evidence="19">PNUSAS052121</strain>
        <strain evidence="5">PNUSAS052182</strain>
        <strain evidence="6">PNUSAS052603</strain>
        <strain evidence="13">PNUSAS057480</strain>
        <strain evidence="18">PNUSAS058308</strain>
        <strain evidence="14">PNUSAS058450</strain>
        <strain evidence="10">PNUSAS096846</strain>
        <strain evidence="12">PNUSAS109059</strain>
    </source>
</reference>
<dbReference type="EMBL" id="QWJL01000004">
    <property type="protein sequence ID" value="RIP30900.1"/>
    <property type="molecule type" value="Genomic_DNA"/>
</dbReference>
<evidence type="ECO:0000313" key="25">
    <source>
        <dbReference type="EMBL" id="TPQ11208.1"/>
    </source>
</evidence>
<dbReference type="EMBL" id="AAGDOF010000010">
    <property type="protein sequence ID" value="EBM7374272.1"/>
    <property type="molecule type" value="Genomic_DNA"/>
</dbReference>
<evidence type="ECO:0000313" key="27">
    <source>
        <dbReference type="Proteomes" id="UP000251994"/>
    </source>
</evidence>
<evidence type="ECO:0000313" key="23">
    <source>
        <dbReference type="EMBL" id="RXQ34609.1"/>
    </source>
</evidence>
<dbReference type="EMBL" id="RVIJ01000009">
    <property type="protein sequence ID" value="MLW00928.1"/>
    <property type="molecule type" value="Genomic_DNA"/>
</dbReference>
<dbReference type="SMR" id="A0A232SNN7"/>
<dbReference type="Proteomes" id="UP000885256">
    <property type="component" value="Unassembled WGS sequence"/>
</dbReference>
<reference evidence="26" key="1">
    <citation type="submission" date="2015-12" db="EMBL/GenBank/DDBJ databases">
        <title>FDA database for Regulatory Grade Microbial Sequences (FDA-ARGOS): Supporting development and validation of Infectious Disease Dx tests.</title>
        <authorList>
            <person name="Pirone C."/>
            <person name="Hoffmann M."/>
            <person name="Muruvanda T."/>
            <person name="Allard M."/>
            <person name="Evans P."/>
            <person name="Tallon L."/>
            <person name="Sadzewicz L."/>
            <person name="Sengamalay N."/>
            <person name="Ott S."/>
            <person name="Godinez A."/>
            <person name="Nagaraj S."/>
            <person name="Nadendla S."/>
            <person name="Sichtig H."/>
        </authorList>
    </citation>
    <scope>NUCLEOTIDE SEQUENCE [LARGE SCALE GENOMIC DNA]</scope>
    <source>
        <strain evidence="26">LT2</strain>
    </source>
</reference>
<dbReference type="EMBL" id="RVYY01000010">
    <property type="protein sequence ID" value="MMP88160.1"/>
    <property type="molecule type" value="Genomic_DNA"/>
</dbReference>
<evidence type="ECO:0000313" key="21">
    <source>
        <dbReference type="EMBL" id="RIP30900.1"/>
    </source>
</evidence>
<dbReference type="Proteomes" id="UP000839511">
    <property type="component" value="Unassembled WGS sequence"/>
</dbReference>
<dbReference type="Proteomes" id="UP000839834">
    <property type="component" value="Unassembled WGS sequence"/>
</dbReference>
<dbReference type="Proteomes" id="UP000839926">
    <property type="component" value="Unassembled WGS sequence"/>
</dbReference>
<reference evidence="3" key="5">
    <citation type="submission" date="2018-08" db="EMBL/GenBank/DDBJ databases">
        <authorList>
            <consortium name="GenomeTrakr network: Whole genome sequencing for foodborne pathogen traceback"/>
        </authorList>
    </citation>
    <scope>NUCLEOTIDE SEQUENCE [LARGE SCALE GENOMIC DNA]</scope>
    <source>
        <strain evidence="8">CFSAN036024</strain>
        <strain evidence="7">CFSAN047025</strain>
        <strain evidence="16">CFSAN048114</strain>
        <strain evidence="15">FLUFL-1338</strain>
        <strain evidence="3">FLUFL-367</strain>
    </source>
</reference>
<evidence type="ECO:0000313" key="2">
    <source>
        <dbReference type="EMBL" id="AXD73662.1"/>
    </source>
</evidence>
<dbReference type="EMBL" id="AAGZYR010000003">
    <property type="protein sequence ID" value="EBT8033351.1"/>
    <property type="molecule type" value="Genomic_DNA"/>
</dbReference>
<organism evidence="23 28">
    <name type="scientific">Salmonella enterica</name>
    <name type="common">Salmonella choleraesuis</name>
    <dbReference type="NCBI Taxonomy" id="28901"/>
    <lineage>
        <taxon>Bacteria</taxon>
        <taxon>Pseudomonadati</taxon>
        <taxon>Pseudomonadota</taxon>
        <taxon>Gammaproteobacteria</taxon>
        <taxon>Enterobacterales</taxon>
        <taxon>Enterobacteriaceae</taxon>
        <taxon>Salmonella</taxon>
    </lineage>
</organism>
<evidence type="ECO:0000313" key="28">
    <source>
        <dbReference type="Proteomes" id="UP000290660"/>
    </source>
</evidence>
<reference evidence="2 27" key="3">
    <citation type="submission" date="2018-06" db="EMBL/GenBank/DDBJ databases">
        <title>Completed Genome Sequences of 32 Strains from Various Serotypes of Salmonella enterica.</title>
        <authorList>
            <person name="Nash J.H.E."/>
            <person name="Robertson J."/>
            <person name="Bessonov K."/>
        </authorList>
    </citation>
    <scope>NUCLEOTIDE SEQUENCE [LARGE SCALE GENOMIC DNA]</scope>
    <source>
        <strain evidence="2 27">SA20021456</strain>
    </source>
</reference>
<protein>
    <submittedName>
        <fullName evidence="23">Uncharacterized protein</fullName>
    </submittedName>
</protein>
<evidence type="ECO:0000313" key="4">
    <source>
        <dbReference type="EMBL" id="EBM1205624.1"/>
    </source>
</evidence>
<dbReference type="Proteomes" id="UP000839917">
    <property type="component" value="Unassembled WGS sequence"/>
</dbReference>
<evidence type="ECO:0000313" key="16">
    <source>
        <dbReference type="EMBL" id="MIV42370.1"/>
    </source>
</evidence>
<dbReference type="Proteomes" id="UP000839918">
    <property type="component" value="Unassembled WGS sequence"/>
</dbReference>
<evidence type="ECO:0000313" key="17">
    <source>
        <dbReference type="EMBL" id="MLW00928.1"/>
    </source>
</evidence>
<reference evidence="29 30" key="9">
    <citation type="submission" date="2019-06" db="EMBL/GenBank/DDBJ databases">
        <title>Comparative genome anaysis of Salmonella and Staphylococcus aureus isolated from China.</title>
        <authorList>
            <person name="Li L."/>
        </authorList>
    </citation>
    <scope>NUCLEOTIDE SEQUENCE [LARGE SCALE GENOMIC DNA]</scope>
    <source>
        <strain evidence="25 29">GSJ/2016-Sal.-012</strain>
        <strain evidence="24 30">GSJ/2017-Sal.-008</strain>
    </source>
</reference>
<evidence type="ECO:0000313" key="6">
    <source>
        <dbReference type="EMBL" id="EBN9539754.1"/>
    </source>
</evidence>
<dbReference type="EMBL" id="AAKHLQ010000001">
    <property type="protein sequence ID" value="ECR8154923.1"/>
    <property type="molecule type" value="Genomic_DNA"/>
</dbReference>
<dbReference type="EMBL" id="CP043773">
    <property type="protein sequence ID" value="QEP98515.1"/>
    <property type="molecule type" value="Genomic_DNA"/>
</dbReference>
<dbReference type="EMBL" id="AAMDFX010000011">
    <property type="protein sequence ID" value="EDG1740642.1"/>
    <property type="molecule type" value="Genomic_DNA"/>
</dbReference>
<evidence type="ECO:0000313" key="15">
    <source>
        <dbReference type="EMBL" id="MIK92435.1"/>
    </source>
</evidence>
<accession>A0A232SNN7</accession>
<dbReference type="EMBL" id="RWAH01000007">
    <property type="protein sequence ID" value="MMS76905.1"/>
    <property type="molecule type" value="Genomic_DNA"/>
</dbReference>
<dbReference type="Proteomes" id="UP000839925">
    <property type="component" value="Unassembled WGS sequence"/>
</dbReference>
<evidence type="ECO:0000313" key="18">
    <source>
        <dbReference type="EMBL" id="MMP88160.1"/>
    </source>
</evidence>
<dbReference type="Proteomes" id="UP000885379">
    <property type="component" value="Unassembled WGS sequence"/>
</dbReference>
<proteinExistence type="predicted"/>
<evidence type="ECO:0000313" key="26">
    <source>
        <dbReference type="Proteomes" id="UP000055793"/>
    </source>
</evidence>
<evidence type="ECO:0000313" key="30">
    <source>
        <dbReference type="Proteomes" id="UP000320817"/>
    </source>
</evidence>
<reference evidence="20 31" key="10">
    <citation type="submission" date="2019-09" db="EMBL/GenBank/DDBJ databases">
        <title>Analyses of genetics and pathogenesis of a Salmonella species QH with narrow spectrum of antibiotic resistance isolated from Yak.</title>
        <authorList>
            <person name="Han S."/>
        </authorList>
    </citation>
    <scope>NUCLEOTIDE SEQUENCE [LARGE SCALE GENOMIC DNA]</scope>
    <source>
        <strain evidence="20 31">QH</strain>
    </source>
</reference>
<dbReference type="EMBL" id="AAGPWX010000011">
    <property type="protein sequence ID" value="EBQ7135411.1"/>
    <property type="molecule type" value="Genomic_DNA"/>
</dbReference>
<dbReference type="Proteomes" id="UP000251994">
    <property type="component" value="Chromosome"/>
</dbReference>
<evidence type="ECO:0000313" key="11">
    <source>
        <dbReference type="EMBL" id="ECT9424218.1"/>
    </source>
</evidence>
<evidence type="ECO:0000313" key="12">
    <source>
        <dbReference type="EMBL" id="EDG1740642.1"/>
    </source>
</evidence>